<dbReference type="AlphaFoldDB" id="A0A9W7YBW7"/>
<dbReference type="InterPro" id="IPR021917">
    <property type="entry name" value="Unchr_Zn-peptidase-like"/>
</dbReference>
<name>A0A9W7YBW7_9FUNG</name>
<dbReference type="OrthoDB" id="74460at2759"/>
<dbReference type="Proteomes" id="UP001143981">
    <property type="component" value="Unassembled WGS sequence"/>
</dbReference>
<dbReference type="GO" id="GO:0005737">
    <property type="term" value="C:cytoplasm"/>
    <property type="evidence" value="ECO:0007669"/>
    <property type="project" value="TreeGrafter"/>
</dbReference>
<dbReference type="PANTHER" id="PTHR21054">
    <property type="entry name" value="ZINC METALLOPROTEINASE-RELATED"/>
    <property type="match status" value="1"/>
</dbReference>
<organism evidence="1 2">
    <name type="scientific">Coemansia biformis</name>
    <dbReference type="NCBI Taxonomy" id="1286918"/>
    <lineage>
        <taxon>Eukaryota</taxon>
        <taxon>Fungi</taxon>
        <taxon>Fungi incertae sedis</taxon>
        <taxon>Zoopagomycota</taxon>
        <taxon>Kickxellomycotina</taxon>
        <taxon>Kickxellomycetes</taxon>
        <taxon>Kickxellales</taxon>
        <taxon>Kickxellaceae</taxon>
        <taxon>Coemansia</taxon>
    </lineage>
</organism>
<sequence>MESEELGCGGTVACLTLDSHWDPEAEIILGHGAYGSNSFGLGVGIFGSHTTHAWPACAEEIAEKFLDTTAIDTSILANDAGEGGEYWQAANIGMGALFHMAAMAMWIDSGPTGIIQRGYKHFSRAFMAKEPGHEGPIKQGDEGRAHLNRLSAVGLRHHPCLRMPGDVISEMAVEFISATDDGVVIHSKTGVILVEVLVNNKHCTHMEYTAENFGRRQSGQIPAEADEAAAVFPTQIALSRDRLRGLVGELAESDEVVLSVTSLNRDWPQQREIRRLAKL</sequence>
<accession>A0A9W7YBW7</accession>
<keyword evidence="2" id="KW-1185">Reference proteome</keyword>
<evidence type="ECO:0000313" key="2">
    <source>
        <dbReference type="Proteomes" id="UP001143981"/>
    </source>
</evidence>
<dbReference type="PANTHER" id="PTHR21054:SF2">
    <property type="entry name" value="MIP04191P"/>
    <property type="match status" value="1"/>
</dbReference>
<gene>
    <name evidence="1" type="ORF">LPJ61_003794</name>
</gene>
<evidence type="ECO:0000313" key="1">
    <source>
        <dbReference type="EMBL" id="KAJ1728902.1"/>
    </source>
</evidence>
<comment type="caution">
    <text evidence="1">The sequence shown here is derived from an EMBL/GenBank/DDBJ whole genome shotgun (WGS) entry which is preliminary data.</text>
</comment>
<reference evidence="1" key="1">
    <citation type="submission" date="2022-07" db="EMBL/GenBank/DDBJ databases">
        <title>Phylogenomic reconstructions and comparative analyses of Kickxellomycotina fungi.</title>
        <authorList>
            <person name="Reynolds N.K."/>
            <person name="Stajich J.E."/>
            <person name="Barry K."/>
            <person name="Grigoriev I.V."/>
            <person name="Crous P."/>
            <person name="Smith M.E."/>
        </authorList>
    </citation>
    <scope>NUCLEOTIDE SEQUENCE</scope>
    <source>
        <strain evidence="1">BCRC 34381</strain>
    </source>
</reference>
<dbReference type="InterPro" id="IPR053002">
    <property type="entry name" value="Metalloproteinase_M10B"/>
</dbReference>
<proteinExistence type="predicted"/>
<protein>
    <submittedName>
        <fullName evidence="1">Uncharacterized protein</fullName>
    </submittedName>
</protein>
<dbReference type="Pfam" id="PF12044">
    <property type="entry name" value="Metallopep"/>
    <property type="match status" value="1"/>
</dbReference>
<dbReference type="EMBL" id="JANBOI010000716">
    <property type="protein sequence ID" value="KAJ1728902.1"/>
    <property type="molecule type" value="Genomic_DNA"/>
</dbReference>